<comment type="caution">
    <text evidence="3">The sequence shown here is derived from an EMBL/GenBank/DDBJ whole genome shotgun (WGS) entry which is preliminary data.</text>
</comment>
<proteinExistence type="predicted"/>
<keyword evidence="2" id="KW-1133">Transmembrane helix</keyword>
<feature type="region of interest" description="Disordered" evidence="1">
    <location>
        <begin position="153"/>
        <end position="273"/>
    </location>
</feature>
<keyword evidence="4" id="KW-1185">Reference proteome</keyword>
<dbReference type="RefSeq" id="XP_046117213.1">
    <property type="nucleotide sequence ID" value="XM_046257804.1"/>
</dbReference>
<feature type="compositionally biased region" description="Low complexity" evidence="1">
    <location>
        <begin position="371"/>
        <end position="395"/>
    </location>
</feature>
<feature type="region of interest" description="Disordered" evidence="1">
    <location>
        <begin position="294"/>
        <end position="458"/>
    </location>
</feature>
<organism evidence="3 4">
    <name type="scientific">Emericellopsis atlantica</name>
    <dbReference type="NCBI Taxonomy" id="2614577"/>
    <lineage>
        <taxon>Eukaryota</taxon>
        <taxon>Fungi</taxon>
        <taxon>Dikarya</taxon>
        <taxon>Ascomycota</taxon>
        <taxon>Pezizomycotina</taxon>
        <taxon>Sordariomycetes</taxon>
        <taxon>Hypocreomycetidae</taxon>
        <taxon>Hypocreales</taxon>
        <taxon>Bionectriaceae</taxon>
        <taxon>Emericellopsis</taxon>
    </lineage>
</organism>
<reference evidence="3" key="1">
    <citation type="journal article" date="2021" name="IMA Fungus">
        <title>Genomic characterization of three marine fungi, including Emericellopsis atlantica sp. nov. with signatures of a generalist lifestyle and marine biomass degradation.</title>
        <authorList>
            <person name="Hagestad O.C."/>
            <person name="Hou L."/>
            <person name="Andersen J.H."/>
            <person name="Hansen E.H."/>
            <person name="Altermark B."/>
            <person name="Li C."/>
            <person name="Kuhnert E."/>
            <person name="Cox R.J."/>
            <person name="Crous P.W."/>
            <person name="Spatafora J.W."/>
            <person name="Lail K."/>
            <person name="Amirebrahimi M."/>
            <person name="Lipzen A."/>
            <person name="Pangilinan J."/>
            <person name="Andreopoulos W."/>
            <person name="Hayes R.D."/>
            <person name="Ng V."/>
            <person name="Grigoriev I.V."/>
            <person name="Jackson S.A."/>
            <person name="Sutton T.D.S."/>
            <person name="Dobson A.D.W."/>
            <person name="Rama T."/>
        </authorList>
    </citation>
    <scope>NUCLEOTIDE SEQUENCE</scope>
    <source>
        <strain evidence="3">TS7</strain>
    </source>
</reference>
<keyword evidence="2" id="KW-0812">Transmembrane</keyword>
<dbReference type="EMBL" id="MU251258">
    <property type="protein sequence ID" value="KAG9253289.1"/>
    <property type="molecule type" value="Genomic_DNA"/>
</dbReference>
<feature type="compositionally biased region" description="Acidic residues" evidence="1">
    <location>
        <begin position="415"/>
        <end position="426"/>
    </location>
</feature>
<dbReference type="OrthoDB" id="5431149at2759"/>
<feature type="compositionally biased region" description="Polar residues" evidence="1">
    <location>
        <begin position="256"/>
        <end position="267"/>
    </location>
</feature>
<evidence type="ECO:0000256" key="2">
    <source>
        <dbReference type="SAM" id="Phobius"/>
    </source>
</evidence>
<feature type="transmembrane region" description="Helical" evidence="2">
    <location>
        <begin position="80"/>
        <end position="102"/>
    </location>
</feature>
<accession>A0A9P8CN12</accession>
<dbReference type="AlphaFoldDB" id="A0A9P8CN12"/>
<feature type="transmembrane region" description="Helical" evidence="2">
    <location>
        <begin position="38"/>
        <end position="60"/>
    </location>
</feature>
<feature type="transmembrane region" description="Helical" evidence="2">
    <location>
        <begin position="122"/>
        <end position="145"/>
    </location>
</feature>
<gene>
    <name evidence="3" type="ORF">F5Z01DRAFT_161141</name>
</gene>
<dbReference type="GeneID" id="70288707"/>
<sequence>MKRALPLGLGILALVTTVALICDGIVLAVQTTKGSSVWATSIIATILEAIVLSMLAWFVLTTSSQALASLLRRSSPRRLAASFTLAGIACLFASAMVIAAIVCLTNNPGAVGPHRSSQAHLGASATILAIAVACQLGFLAAHYFLCRRTDSQDNTTTHTDAELRLSPTSRLKSVPYSRTRPSLAGNRETDSKSSMESGFTEELKAGYQAISSPRPSLSPSLHHASSKTRLAPLPEKQRPQSLETVRQRPSADGSDKSSLYSRYTQDLPSPGLVKPRLLETIPASPIVANDPAMNLAADLEPPPPIRQRSRSFSPVGDERRSRQRTQSPAPSAEEANIHPLFRSDSPTPPPLASAGTSVVASPDAGKVIPHRPSMQSMRRLRSSSSASTLSPLSRRNSFEAPSIKKPRDEQGSILEVDEESGADTDVEMLPPIPDFVMGAGNRHSLTRYNSKKSEHEQS</sequence>
<protein>
    <submittedName>
        <fullName evidence="3">Uncharacterized protein</fullName>
    </submittedName>
</protein>
<evidence type="ECO:0000256" key="1">
    <source>
        <dbReference type="SAM" id="MobiDB-lite"/>
    </source>
</evidence>
<keyword evidence="2" id="KW-0472">Membrane</keyword>
<dbReference type="Proteomes" id="UP000887229">
    <property type="component" value="Unassembled WGS sequence"/>
</dbReference>
<evidence type="ECO:0000313" key="4">
    <source>
        <dbReference type="Proteomes" id="UP000887229"/>
    </source>
</evidence>
<feature type="compositionally biased region" description="Low complexity" evidence="1">
    <location>
        <begin position="211"/>
        <end position="223"/>
    </location>
</feature>
<name>A0A9P8CN12_9HYPO</name>
<evidence type="ECO:0000313" key="3">
    <source>
        <dbReference type="EMBL" id="KAG9253289.1"/>
    </source>
</evidence>